<feature type="transmembrane region" description="Helical" evidence="1">
    <location>
        <begin position="12"/>
        <end position="37"/>
    </location>
</feature>
<protein>
    <submittedName>
        <fullName evidence="2">Uncharacterized protein</fullName>
    </submittedName>
</protein>
<keyword evidence="1" id="KW-0472">Membrane</keyword>
<dbReference type="AlphaFoldDB" id="A0AAN5CBL1"/>
<keyword evidence="1" id="KW-0812">Transmembrane</keyword>
<gene>
    <name evidence="2" type="ORF">PMAYCL1PPCAC_08480</name>
</gene>
<reference evidence="3" key="1">
    <citation type="submission" date="2022-10" db="EMBL/GenBank/DDBJ databases">
        <title>Genome assembly of Pristionchus species.</title>
        <authorList>
            <person name="Yoshida K."/>
            <person name="Sommer R.J."/>
        </authorList>
    </citation>
    <scope>NUCLEOTIDE SEQUENCE [LARGE SCALE GENOMIC DNA]</scope>
    <source>
        <strain evidence="3">RS5460</strain>
    </source>
</reference>
<dbReference type="Proteomes" id="UP001328107">
    <property type="component" value="Unassembled WGS sequence"/>
</dbReference>
<evidence type="ECO:0000313" key="2">
    <source>
        <dbReference type="EMBL" id="GMR38285.1"/>
    </source>
</evidence>
<evidence type="ECO:0000256" key="1">
    <source>
        <dbReference type="SAM" id="Phobius"/>
    </source>
</evidence>
<feature type="non-terminal residue" evidence="2">
    <location>
        <position position="82"/>
    </location>
</feature>
<evidence type="ECO:0000313" key="3">
    <source>
        <dbReference type="Proteomes" id="UP001328107"/>
    </source>
</evidence>
<dbReference type="EMBL" id="BTRK01000002">
    <property type="protein sequence ID" value="GMR38285.1"/>
    <property type="molecule type" value="Genomic_DNA"/>
</dbReference>
<comment type="caution">
    <text evidence="2">The sequence shown here is derived from an EMBL/GenBank/DDBJ whole genome shotgun (WGS) entry which is preliminary data.</text>
</comment>
<organism evidence="2 3">
    <name type="scientific">Pristionchus mayeri</name>
    <dbReference type="NCBI Taxonomy" id="1317129"/>
    <lineage>
        <taxon>Eukaryota</taxon>
        <taxon>Metazoa</taxon>
        <taxon>Ecdysozoa</taxon>
        <taxon>Nematoda</taxon>
        <taxon>Chromadorea</taxon>
        <taxon>Rhabditida</taxon>
        <taxon>Rhabditina</taxon>
        <taxon>Diplogasteromorpha</taxon>
        <taxon>Diplogasteroidea</taxon>
        <taxon>Neodiplogasteridae</taxon>
        <taxon>Pristionchus</taxon>
    </lineage>
</organism>
<keyword evidence="1" id="KW-1133">Transmembrane helix</keyword>
<sequence length="82" mass="9222">HFYAMNLDRNCCCSAIVAVLLSALVVAFAYIVIFILWKCSYQLSGAVYQCSFQINNSTDPYNYLTTQVGIQTVLMTIEIVHC</sequence>
<feature type="non-terminal residue" evidence="2">
    <location>
        <position position="1"/>
    </location>
</feature>
<proteinExistence type="predicted"/>
<keyword evidence="3" id="KW-1185">Reference proteome</keyword>
<accession>A0AAN5CBL1</accession>
<name>A0AAN5CBL1_9BILA</name>